<accession>A0ABT9ZD92</accession>
<keyword evidence="2" id="KW-1185">Reference proteome</keyword>
<dbReference type="Proteomes" id="UP001234495">
    <property type="component" value="Unassembled WGS sequence"/>
</dbReference>
<evidence type="ECO:0000313" key="1">
    <source>
        <dbReference type="EMBL" id="MDQ0229791.1"/>
    </source>
</evidence>
<evidence type="ECO:0000313" key="2">
    <source>
        <dbReference type="Proteomes" id="UP001234495"/>
    </source>
</evidence>
<dbReference type="EMBL" id="JAUSUD010000003">
    <property type="protein sequence ID" value="MDQ0229791.1"/>
    <property type="molecule type" value="Genomic_DNA"/>
</dbReference>
<name>A0ABT9ZD92_9BACI</name>
<comment type="caution">
    <text evidence="1">The sequence shown here is derived from an EMBL/GenBank/DDBJ whole genome shotgun (WGS) entry which is preliminary data.</text>
</comment>
<organism evidence="1 2">
    <name type="scientific">Metabacillus malikii</name>
    <dbReference type="NCBI Taxonomy" id="1504265"/>
    <lineage>
        <taxon>Bacteria</taxon>
        <taxon>Bacillati</taxon>
        <taxon>Bacillota</taxon>
        <taxon>Bacilli</taxon>
        <taxon>Bacillales</taxon>
        <taxon>Bacillaceae</taxon>
        <taxon>Metabacillus</taxon>
    </lineage>
</organism>
<gene>
    <name evidence="1" type="ORF">J2S19_001043</name>
</gene>
<protein>
    <submittedName>
        <fullName evidence="1">Uncharacterized protein</fullName>
    </submittedName>
</protein>
<reference evidence="1 2" key="1">
    <citation type="submission" date="2023-07" db="EMBL/GenBank/DDBJ databases">
        <title>Genomic Encyclopedia of Type Strains, Phase IV (KMG-IV): sequencing the most valuable type-strain genomes for metagenomic binning, comparative biology and taxonomic classification.</title>
        <authorList>
            <person name="Goeker M."/>
        </authorList>
    </citation>
    <scope>NUCLEOTIDE SEQUENCE [LARGE SCALE GENOMIC DNA]</scope>
    <source>
        <strain evidence="1 2">DSM 29005</strain>
    </source>
</reference>
<proteinExistence type="predicted"/>
<sequence length="50" mass="5356">MLERKCETPAGCVGELRREQALALRSTKSIGGLPIDVQIGGASTEIKESR</sequence>